<organism evidence="1 2">
    <name type="scientific">Paenibacillus yanchengensis</name>
    <dbReference type="NCBI Taxonomy" id="2035833"/>
    <lineage>
        <taxon>Bacteria</taxon>
        <taxon>Bacillati</taxon>
        <taxon>Bacillota</taxon>
        <taxon>Bacilli</taxon>
        <taxon>Bacillales</taxon>
        <taxon>Paenibacillaceae</taxon>
        <taxon>Paenibacillus</taxon>
    </lineage>
</organism>
<evidence type="ECO:0008006" key="3">
    <source>
        <dbReference type="Google" id="ProtNLM"/>
    </source>
</evidence>
<reference evidence="2" key="1">
    <citation type="journal article" date="2019" name="Int. J. Syst. Evol. Microbiol.">
        <title>The Global Catalogue of Microorganisms (GCM) 10K type strain sequencing project: providing services to taxonomists for standard genome sequencing and annotation.</title>
        <authorList>
            <consortium name="The Broad Institute Genomics Platform"/>
            <consortium name="The Broad Institute Genome Sequencing Center for Infectious Disease"/>
            <person name="Wu L."/>
            <person name="Ma J."/>
        </authorList>
    </citation>
    <scope>NUCLEOTIDE SEQUENCE [LARGE SCALE GENOMIC DNA]</scope>
    <source>
        <strain evidence="2">GH52</strain>
    </source>
</reference>
<evidence type="ECO:0000313" key="1">
    <source>
        <dbReference type="EMBL" id="MFD2114319.1"/>
    </source>
</evidence>
<keyword evidence="2" id="KW-1185">Reference proteome</keyword>
<name>A0ABW4YFS5_9BACL</name>
<sequence>MVHKLVFVKNEKVTLDITLYRSDVDFLQIKELVNMDRTKLTIEKDDKHKNIIVVSE</sequence>
<comment type="caution">
    <text evidence="1">The sequence shown here is derived from an EMBL/GenBank/DDBJ whole genome shotgun (WGS) entry which is preliminary data.</text>
</comment>
<gene>
    <name evidence="1" type="ORF">ACFSJH_00945</name>
</gene>
<evidence type="ECO:0000313" key="2">
    <source>
        <dbReference type="Proteomes" id="UP001597362"/>
    </source>
</evidence>
<dbReference type="RefSeq" id="WP_377769291.1">
    <property type="nucleotide sequence ID" value="NZ_JBHUHO010000003.1"/>
</dbReference>
<accession>A0ABW4YFS5</accession>
<dbReference type="EMBL" id="JBHUHO010000003">
    <property type="protein sequence ID" value="MFD2114319.1"/>
    <property type="molecule type" value="Genomic_DNA"/>
</dbReference>
<proteinExistence type="predicted"/>
<dbReference type="Proteomes" id="UP001597362">
    <property type="component" value="Unassembled WGS sequence"/>
</dbReference>
<protein>
    <recommendedName>
        <fullName evidence="3">Bacillus phage SPbeta YonK domain-containing protein</fullName>
    </recommendedName>
</protein>